<accession>A0ABV9ZTL1</accession>
<dbReference type="SUPFAM" id="SSF101908">
    <property type="entry name" value="Putative isomerase YbhE"/>
    <property type="match status" value="1"/>
</dbReference>
<evidence type="ECO:0000256" key="1">
    <source>
        <dbReference type="PROSITE-ProRule" id="PRU00221"/>
    </source>
</evidence>
<dbReference type="SMART" id="SM00320">
    <property type="entry name" value="WD40"/>
    <property type="match status" value="3"/>
</dbReference>
<feature type="repeat" description="WD" evidence="1">
    <location>
        <begin position="788"/>
        <end position="829"/>
    </location>
</feature>
<sequence>MDEGPGRDLTGPDCHALVVGTGRHPAGARLAGLPSAARSAAALAEALRSVCGMADDRGDRVTLITDPAGPSDVLAAMEAVTARAEGGVVLFCFVGHGLLGPAEQLYLATSAGTSAHSTAHAVPYAEIRNLLGTSSARPVVILDCCFSGLAEAVQQGPRRDPYVSARPDGSFLLASATHYAAAFAPEGEEHTLFSGELLRLLREGDAGGPKWFTLSDLYRQLDRRLQGAPARPHSGSAGRIGDLVVAPNPRYATAAGTGPEPPQSGGPCPYPGMRPFLPEQHHLFFGRKTLTDDLCKSVTAAGPGGPVVLVGPSGVGKSSLLRAGLGASLEGDGRGPVLLVPAPGARPFRTLTATWADATGRSFGEVERALGAGRFGEPVDGRKPPRVLIVDQLEEIFTHCEDGEERELFIRALTGAEGTPGPRIVLGLRADYFGHCLRDPRLARLVRDGHFPVPPMTGDELRAAIEEPAARAGLSLEDGLAGHLLRDLKDEDAGERGTIALPFLAHALQETWARRHGDRLTFAGYQATGGIRTSVGTAAERIHDSLDPAGRRDLRELLLRMVRLVDGDGRAVRRRVRIDEITGHKALLDRLADARLVVVDDGVAQLCHDSLLHGWPRLRDWINADLDGLLVRRRLADAADAWAEDGRPSSGLYAGKHLAAARSLTAGDGRDGTALLLPLRPVERDFLAASGRAQRRRRTVQRAGLAIVVVLAILASTLAVLARGAQHRAEDRESVLLARQLAAKADSLRVRDPLAASRLSLAAYRLASTPESRSSLYATQMSRVPVDLKGTGGPVLHVAYSGDGRVLVTSRRGGRVQLWDLSRPTAPREAAALDLGSAAAVAFHPRSRLLAAQTAGGFAVWDTTDPHRPRRLAARGAPGGAASSLVFSPDGRTVAAGLEKGRLLLWRLADPARPEPAADRVVAEEDLVSVAFNHDGRLLAASSGVLGAEDGSGGSGEIGLWDVRDPARPALKDTAATGTATKVAFHPRRDLLAGANRKSDLSGWTVEGGARLKPFAPAEGTFTFWKYDDPPALGFSKDGGTLAWAGKRGTDPAPSTLLLRRVGDKDSALSDTLAEDGELPVTAPAQALAWDPGGAYLAAGGEDGSVRLWPQRPPAPAAAGSLPDPDTGTLPISHDGTLMITKERWRGSQEETHRVWDISRRTAPRLKFTVPRPWEARNFLPGTSVLVVHKWTAGTKDHVFRLWDMSGPGAPDPGGGAITINAPDVNAGFSPDGRLLALGRAHDRRIELWDVSRPRAPVRRSVFEGSTSDWTSSIWFLTDRVVETREGKEKVQLWDVSDPGLPRRAGVVTGLKPDGSLGFGPSGSRYLMLAEEPGRKVALWDLSDPHRPRRGGLLPLGVSGYQTIGGDVLAAVDRNNSLEFWDVKDFRRPRKTRTMPVDLGNPKRAEIHKGPDRSRILTGRNPYRIWDVGPGGDWRTPYFATLPEASRVLLFPERQPLIAVSSGKSTGEGALTFLLHPDTDRLYADLCRSSPESVPKEDWKNLFSDVAYQRSCD</sequence>
<dbReference type="Proteomes" id="UP001596222">
    <property type="component" value="Unassembled WGS sequence"/>
</dbReference>
<evidence type="ECO:0000256" key="2">
    <source>
        <dbReference type="SAM" id="MobiDB-lite"/>
    </source>
</evidence>
<dbReference type="SUPFAM" id="SSF52540">
    <property type="entry name" value="P-loop containing nucleoside triphosphate hydrolases"/>
    <property type="match status" value="1"/>
</dbReference>
<dbReference type="Pfam" id="PF20703">
    <property type="entry name" value="nSTAND1"/>
    <property type="match status" value="1"/>
</dbReference>
<reference evidence="5" key="1">
    <citation type="journal article" date="2019" name="Int. J. Syst. Evol. Microbiol.">
        <title>The Global Catalogue of Microorganisms (GCM) 10K type strain sequencing project: providing services to taxonomists for standard genome sequencing and annotation.</title>
        <authorList>
            <consortium name="The Broad Institute Genomics Platform"/>
            <consortium name="The Broad Institute Genome Sequencing Center for Infectious Disease"/>
            <person name="Wu L."/>
            <person name="Ma J."/>
        </authorList>
    </citation>
    <scope>NUCLEOTIDE SEQUENCE [LARGE SCALE GENOMIC DNA]</scope>
    <source>
        <strain evidence="5">CGMCC 4.1641</strain>
    </source>
</reference>
<dbReference type="SMART" id="SM00382">
    <property type="entry name" value="AAA"/>
    <property type="match status" value="1"/>
</dbReference>
<evidence type="ECO:0000313" key="5">
    <source>
        <dbReference type="Proteomes" id="UP001596222"/>
    </source>
</evidence>
<dbReference type="SUPFAM" id="SSF50998">
    <property type="entry name" value="Quinoprotein alcohol dehydrogenase-like"/>
    <property type="match status" value="1"/>
</dbReference>
<organism evidence="4 5">
    <name type="scientific">Streptomyces aureoversilis</name>
    <dbReference type="NCBI Taxonomy" id="67277"/>
    <lineage>
        <taxon>Bacteria</taxon>
        <taxon>Bacillati</taxon>
        <taxon>Actinomycetota</taxon>
        <taxon>Actinomycetes</taxon>
        <taxon>Kitasatosporales</taxon>
        <taxon>Streptomycetaceae</taxon>
        <taxon>Streptomyces</taxon>
    </lineage>
</organism>
<comment type="caution">
    <text evidence="4">The sequence shown here is derived from an EMBL/GenBank/DDBJ whole genome shotgun (WGS) entry which is preliminary data.</text>
</comment>
<keyword evidence="1" id="KW-0853">WD repeat</keyword>
<dbReference type="PROSITE" id="PS50082">
    <property type="entry name" value="WD_REPEATS_2"/>
    <property type="match status" value="2"/>
</dbReference>
<dbReference type="Gene3D" id="2.130.10.10">
    <property type="entry name" value="YVTN repeat-like/Quinoprotein amine dehydrogenase"/>
    <property type="match status" value="3"/>
</dbReference>
<dbReference type="InterPro" id="IPR003593">
    <property type="entry name" value="AAA+_ATPase"/>
</dbReference>
<feature type="region of interest" description="Disordered" evidence="2">
    <location>
        <begin position="1105"/>
        <end position="1134"/>
    </location>
</feature>
<dbReference type="Pfam" id="PF00400">
    <property type="entry name" value="WD40"/>
    <property type="match status" value="2"/>
</dbReference>
<keyword evidence="5" id="KW-1185">Reference proteome</keyword>
<dbReference type="PANTHER" id="PTHR19879:SF9">
    <property type="entry name" value="TRANSCRIPTION INITIATION FACTOR TFIID SUBUNIT 5"/>
    <property type="match status" value="1"/>
</dbReference>
<proteinExistence type="predicted"/>
<dbReference type="InterPro" id="IPR015943">
    <property type="entry name" value="WD40/YVTN_repeat-like_dom_sf"/>
</dbReference>
<dbReference type="InterPro" id="IPR001680">
    <property type="entry name" value="WD40_rpt"/>
</dbReference>
<gene>
    <name evidence="4" type="ORF">ACFPP6_04855</name>
</gene>
<dbReference type="InterPro" id="IPR011047">
    <property type="entry name" value="Quinoprotein_ADH-like_sf"/>
</dbReference>
<protein>
    <recommendedName>
        <fullName evidence="3">AAA+ ATPase domain-containing protein</fullName>
    </recommendedName>
</protein>
<dbReference type="NCBIfam" id="NF047832">
    <property type="entry name" value="caspase_w_EACC1"/>
    <property type="match status" value="1"/>
</dbReference>
<dbReference type="InterPro" id="IPR027417">
    <property type="entry name" value="P-loop_NTPase"/>
</dbReference>
<evidence type="ECO:0000313" key="4">
    <source>
        <dbReference type="EMBL" id="MFC5144016.1"/>
    </source>
</evidence>
<feature type="repeat" description="WD" evidence="1">
    <location>
        <begin position="1087"/>
        <end position="1109"/>
    </location>
</feature>
<dbReference type="EMBL" id="JBHSKJ010000002">
    <property type="protein sequence ID" value="MFC5144016.1"/>
    <property type="molecule type" value="Genomic_DNA"/>
</dbReference>
<dbReference type="InterPro" id="IPR049052">
    <property type="entry name" value="nSTAND1"/>
</dbReference>
<evidence type="ECO:0000259" key="3">
    <source>
        <dbReference type="SMART" id="SM00382"/>
    </source>
</evidence>
<feature type="domain" description="AAA+ ATPase" evidence="3">
    <location>
        <begin position="303"/>
        <end position="457"/>
    </location>
</feature>
<name>A0ABV9ZTL1_9ACTN</name>
<dbReference type="PANTHER" id="PTHR19879">
    <property type="entry name" value="TRANSCRIPTION INITIATION FACTOR TFIID"/>
    <property type="match status" value="1"/>
</dbReference>
<dbReference type="RefSeq" id="WP_382037530.1">
    <property type="nucleotide sequence ID" value="NZ_JBHSKJ010000002.1"/>
</dbReference>
<dbReference type="Gene3D" id="3.40.50.1460">
    <property type="match status" value="1"/>
</dbReference>